<reference evidence="2 3" key="1">
    <citation type="submission" date="2011-08" db="EMBL/GenBank/DDBJ databases">
        <title>The Genome Sequence of Alistipes indistinctus YIT 12060.</title>
        <authorList>
            <consortium name="The Broad Institute Genome Sequencing Platform"/>
            <person name="Earl A."/>
            <person name="Ward D."/>
            <person name="Feldgarden M."/>
            <person name="Gevers D."/>
            <person name="Morotomi M."/>
            <person name="Young S.K."/>
            <person name="Zeng Q."/>
            <person name="Gargeya S."/>
            <person name="Fitzgerald M."/>
            <person name="Haas B."/>
            <person name="Abouelleil A."/>
            <person name="Alvarado L."/>
            <person name="Arachchi H.M."/>
            <person name="Berlin A."/>
            <person name="Brown A."/>
            <person name="Chapman S.B."/>
            <person name="Chen Z."/>
            <person name="Dunbar C."/>
            <person name="Freedman E."/>
            <person name="Gearin G."/>
            <person name="Gellesch M."/>
            <person name="Goldberg J."/>
            <person name="Griggs A."/>
            <person name="Gujja S."/>
            <person name="Heiman D."/>
            <person name="Howarth C."/>
            <person name="Larson L."/>
            <person name="Lui A."/>
            <person name="MacDonald P.J.P."/>
            <person name="Montmayeur A."/>
            <person name="Murphy C."/>
            <person name="Neiman D."/>
            <person name="Pearson M."/>
            <person name="Priest M."/>
            <person name="Roberts A."/>
            <person name="Saif S."/>
            <person name="Shea T."/>
            <person name="Shenoy N."/>
            <person name="Sisk P."/>
            <person name="Stolte C."/>
            <person name="Sykes S."/>
            <person name="Wortman J."/>
            <person name="Nusbaum C."/>
            <person name="Birren B."/>
        </authorList>
    </citation>
    <scope>NUCLEOTIDE SEQUENCE [LARGE SCALE GENOMIC DNA]</scope>
    <source>
        <strain evidence="2 3">YIT 12060</strain>
    </source>
</reference>
<dbReference type="RefSeq" id="WP_009133877.1">
    <property type="nucleotide sequence ID" value="NZ_CP102250.1"/>
</dbReference>
<feature type="compositionally biased region" description="Polar residues" evidence="1">
    <location>
        <begin position="88"/>
        <end position="99"/>
    </location>
</feature>
<comment type="caution">
    <text evidence="2">The sequence shown here is derived from an EMBL/GenBank/DDBJ whole genome shotgun (WGS) entry which is preliminary data.</text>
</comment>
<accession>G5H811</accession>
<dbReference type="Proteomes" id="UP000006008">
    <property type="component" value="Unassembled WGS sequence"/>
</dbReference>
<dbReference type="HOGENOM" id="CLU_1243184_0_0_10"/>
<protein>
    <submittedName>
        <fullName evidence="2">Uncharacterized protein</fullName>
    </submittedName>
</protein>
<dbReference type="AlphaFoldDB" id="G5H811"/>
<evidence type="ECO:0000313" key="3">
    <source>
        <dbReference type="Proteomes" id="UP000006008"/>
    </source>
</evidence>
<organism evidence="2 3">
    <name type="scientific">Alistipes indistinctus YIT 12060</name>
    <dbReference type="NCBI Taxonomy" id="742725"/>
    <lineage>
        <taxon>Bacteria</taxon>
        <taxon>Pseudomonadati</taxon>
        <taxon>Bacteroidota</taxon>
        <taxon>Bacteroidia</taxon>
        <taxon>Bacteroidales</taxon>
        <taxon>Rikenellaceae</taxon>
        <taxon>Alistipes</taxon>
    </lineage>
</organism>
<feature type="region of interest" description="Disordered" evidence="1">
    <location>
        <begin position="16"/>
        <end position="99"/>
    </location>
</feature>
<proteinExistence type="predicted"/>
<keyword evidence="3" id="KW-1185">Reference proteome</keyword>
<dbReference type="EMBL" id="ADLD01000010">
    <property type="protein sequence ID" value="EHB92448.1"/>
    <property type="molecule type" value="Genomic_DNA"/>
</dbReference>
<evidence type="ECO:0000313" key="2">
    <source>
        <dbReference type="EMBL" id="EHB92448.1"/>
    </source>
</evidence>
<dbReference type="PATRIC" id="fig|742725.3.peg.1131"/>
<evidence type="ECO:0000256" key="1">
    <source>
        <dbReference type="SAM" id="MobiDB-lite"/>
    </source>
</evidence>
<gene>
    <name evidence="2" type="ORF">HMPREF9450_01071</name>
</gene>
<sequence>MSSPLYHIQLPEEWLQEQTEYSAPPPDPQAQRVVPAVDFPISAPTAETSGPDSAKEPGNILRPGFESDIPDTGPNMESSPSGIDPEPASNSPRSTISATHTTSAPLNFTFSPIPAIPSIAPADPQTGIQVRLSQSLWKIPEANANMRPVNLASSTTLGNSANTDDSSIYPSDAPGISTAPVTRNEIEELFDRKLSTLKVYVLESEITEAQQAVKSIVELSSF</sequence>
<dbReference type="STRING" id="742725.HMPREF9450_01071"/>
<dbReference type="GeneID" id="92815908"/>
<name>G5H811_9BACT</name>